<dbReference type="GO" id="GO:0008270">
    <property type="term" value="F:zinc ion binding"/>
    <property type="evidence" value="ECO:0007669"/>
    <property type="project" value="UniProtKB-UniRule"/>
</dbReference>
<sequence>MLADDERAGDCGGVADQVADWDLSRPHQVPRTEARTQGGIPGGHPDRSQAGKSGGIEDGVMSVPGSPPLSLSIENRQPRAVDEGLLIEQLQAALAAEGVAAADVVISLVDDSEIHRLNREYLEHDWPTDVISFNYAEDDGRGDGPTEDRRGAGRRLDGELAVSVETAVRNAVEHGWSPHAELLLYCVHGLLHLCGYDDLTDDERPWMRRRERALMGLFGLSPQNLED</sequence>
<evidence type="ECO:0000256" key="6">
    <source>
        <dbReference type="ARBA" id="ARBA00022833"/>
    </source>
</evidence>
<dbReference type="EMBL" id="DSOK01000407">
    <property type="protein sequence ID" value="HEN16730.1"/>
    <property type="molecule type" value="Genomic_DNA"/>
</dbReference>
<keyword evidence="7" id="KW-0698">rRNA processing</keyword>
<dbReference type="PANTHER" id="PTHR46986">
    <property type="entry name" value="ENDORIBONUCLEASE YBEY, CHLOROPLASTIC"/>
    <property type="match status" value="1"/>
</dbReference>
<name>A0A7C2NYM4_9PLAN</name>
<feature type="region of interest" description="Disordered" evidence="8">
    <location>
        <begin position="1"/>
        <end position="73"/>
    </location>
</feature>
<dbReference type="Gene3D" id="3.40.390.30">
    <property type="entry name" value="Metalloproteases ('zincins'), catalytic domain"/>
    <property type="match status" value="1"/>
</dbReference>
<evidence type="ECO:0000256" key="7">
    <source>
        <dbReference type="HAMAP-Rule" id="MF_00009"/>
    </source>
</evidence>
<protein>
    <recommendedName>
        <fullName evidence="7">Endoribonuclease YbeY</fullName>
        <ecNumber evidence="7">3.1.-.-</ecNumber>
    </recommendedName>
</protein>
<dbReference type="GO" id="GO:0004222">
    <property type="term" value="F:metalloendopeptidase activity"/>
    <property type="evidence" value="ECO:0007669"/>
    <property type="project" value="InterPro"/>
</dbReference>
<evidence type="ECO:0000256" key="3">
    <source>
        <dbReference type="ARBA" id="ARBA00022723"/>
    </source>
</evidence>
<keyword evidence="3 7" id="KW-0479">Metal-binding</keyword>
<evidence type="ECO:0000256" key="1">
    <source>
        <dbReference type="ARBA" id="ARBA00010875"/>
    </source>
</evidence>
<dbReference type="Pfam" id="PF02130">
    <property type="entry name" value="YbeY"/>
    <property type="match status" value="1"/>
</dbReference>
<evidence type="ECO:0000256" key="5">
    <source>
        <dbReference type="ARBA" id="ARBA00022801"/>
    </source>
</evidence>
<proteinExistence type="inferred from homology"/>
<comment type="subcellular location">
    <subcellularLocation>
        <location evidence="7">Cytoplasm</location>
    </subcellularLocation>
</comment>
<dbReference type="PANTHER" id="PTHR46986:SF1">
    <property type="entry name" value="ENDORIBONUCLEASE YBEY, CHLOROPLASTIC"/>
    <property type="match status" value="1"/>
</dbReference>
<reference evidence="9" key="1">
    <citation type="journal article" date="2020" name="mSystems">
        <title>Genome- and Community-Level Interaction Insights into Carbon Utilization and Element Cycling Functions of Hydrothermarchaeota in Hydrothermal Sediment.</title>
        <authorList>
            <person name="Zhou Z."/>
            <person name="Liu Y."/>
            <person name="Xu W."/>
            <person name="Pan J."/>
            <person name="Luo Z.H."/>
            <person name="Li M."/>
        </authorList>
    </citation>
    <scope>NUCLEOTIDE SEQUENCE [LARGE SCALE GENOMIC DNA]</scope>
    <source>
        <strain evidence="9">SpSt-339</strain>
    </source>
</reference>
<accession>A0A7C2NYM4</accession>
<comment type="caution">
    <text evidence="9">The sequence shown here is derived from an EMBL/GenBank/DDBJ whole genome shotgun (WGS) entry which is preliminary data.</text>
</comment>
<organism evidence="9">
    <name type="scientific">Schlesneria paludicola</name>
    <dbReference type="NCBI Taxonomy" id="360056"/>
    <lineage>
        <taxon>Bacteria</taxon>
        <taxon>Pseudomonadati</taxon>
        <taxon>Planctomycetota</taxon>
        <taxon>Planctomycetia</taxon>
        <taxon>Planctomycetales</taxon>
        <taxon>Planctomycetaceae</taxon>
        <taxon>Schlesneria</taxon>
    </lineage>
</organism>
<dbReference type="GO" id="GO:0006364">
    <property type="term" value="P:rRNA processing"/>
    <property type="evidence" value="ECO:0007669"/>
    <property type="project" value="UniProtKB-UniRule"/>
</dbReference>
<feature type="binding site" evidence="7">
    <location>
        <position position="192"/>
    </location>
    <ligand>
        <name>Zn(2+)</name>
        <dbReference type="ChEBI" id="CHEBI:29105"/>
        <note>catalytic</note>
    </ligand>
</feature>
<evidence type="ECO:0000256" key="2">
    <source>
        <dbReference type="ARBA" id="ARBA00022722"/>
    </source>
</evidence>
<dbReference type="GO" id="GO:0004521">
    <property type="term" value="F:RNA endonuclease activity"/>
    <property type="evidence" value="ECO:0007669"/>
    <property type="project" value="UniProtKB-UniRule"/>
</dbReference>
<evidence type="ECO:0000256" key="4">
    <source>
        <dbReference type="ARBA" id="ARBA00022759"/>
    </source>
</evidence>
<evidence type="ECO:0000313" key="9">
    <source>
        <dbReference type="EMBL" id="HEN16730.1"/>
    </source>
</evidence>
<keyword evidence="2 7" id="KW-0540">Nuclease</keyword>
<feature type="compositionally biased region" description="Basic and acidic residues" evidence="8">
    <location>
        <begin position="22"/>
        <end position="34"/>
    </location>
</feature>
<keyword evidence="5 7" id="KW-0378">Hydrolase</keyword>
<dbReference type="HAMAP" id="MF_00009">
    <property type="entry name" value="Endoribonucl_YbeY"/>
    <property type="match status" value="1"/>
</dbReference>
<keyword evidence="7" id="KW-0963">Cytoplasm</keyword>
<dbReference type="SUPFAM" id="SSF55486">
    <property type="entry name" value="Metalloproteases ('zincins'), catalytic domain"/>
    <property type="match status" value="1"/>
</dbReference>
<keyword evidence="7" id="KW-0690">Ribosome biogenesis</keyword>
<comment type="cofactor">
    <cofactor evidence="7">
        <name>Zn(2+)</name>
        <dbReference type="ChEBI" id="CHEBI:29105"/>
    </cofactor>
    <text evidence="7">Binds 1 zinc ion.</text>
</comment>
<comment type="function">
    <text evidence="7">Single strand-specific metallo-endoribonuclease involved in late-stage 70S ribosome quality control and in maturation of the 3' terminus of the 16S rRNA.</text>
</comment>
<dbReference type="NCBIfam" id="TIGR00043">
    <property type="entry name" value="rRNA maturation RNase YbeY"/>
    <property type="match status" value="1"/>
</dbReference>
<comment type="similarity">
    <text evidence="1 7">Belongs to the endoribonuclease YbeY family.</text>
</comment>
<keyword evidence="4 7" id="KW-0255">Endonuclease</keyword>
<dbReference type="GO" id="GO:0005737">
    <property type="term" value="C:cytoplasm"/>
    <property type="evidence" value="ECO:0007669"/>
    <property type="project" value="UniProtKB-SubCell"/>
</dbReference>
<dbReference type="EC" id="3.1.-.-" evidence="7"/>
<gene>
    <name evidence="7 9" type="primary">ybeY</name>
    <name evidence="9" type="ORF">ENQ76_14815</name>
</gene>
<feature type="binding site" evidence="7">
    <location>
        <position position="188"/>
    </location>
    <ligand>
        <name>Zn(2+)</name>
        <dbReference type="ChEBI" id="CHEBI:29105"/>
        <note>catalytic</note>
    </ligand>
</feature>
<dbReference type="InterPro" id="IPR002036">
    <property type="entry name" value="YbeY"/>
</dbReference>
<evidence type="ECO:0000256" key="8">
    <source>
        <dbReference type="SAM" id="MobiDB-lite"/>
    </source>
</evidence>
<feature type="binding site" evidence="7">
    <location>
        <position position="198"/>
    </location>
    <ligand>
        <name>Zn(2+)</name>
        <dbReference type="ChEBI" id="CHEBI:29105"/>
        <note>catalytic</note>
    </ligand>
</feature>
<keyword evidence="6 7" id="KW-0862">Zinc</keyword>
<dbReference type="InterPro" id="IPR023091">
    <property type="entry name" value="MetalPrtase_cat_dom_sf_prd"/>
</dbReference>
<dbReference type="AlphaFoldDB" id="A0A7C2NYM4"/>